<evidence type="ECO:0000256" key="1">
    <source>
        <dbReference type="SAM" id="Phobius"/>
    </source>
</evidence>
<gene>
    <name evidence="2" type="ORF">ECC02_000835</name>
</gene>
<dbReference type="VEuPathDB" id="TriTrypDB:ECC02_000835"/>
<dbReference type="EMBL" id="JABDHM010000004">
    <property type="protein sequence ID" value="KAF5225906.1"/>
    <property type="molecule type" value="Genomic_DNA"/>
</dbReference>
<feature type="transmembrane region" description="Helical" evidence="1">
    <location>
        <begin position="7"/>
        <end position="33"/>
    </location>
</feature>
<comment type="caution">
    <text evidence="2">The sequence shown here is derived from an EMBL/GenBank/DDBJ whole genome shotgun (WGS) entry which is preliminary data.</text>
</comment>
<evidence type="ECO:0008006" key="4">
    <source>
        <dbReference type="Google" id="ProtNLM"/>
    </source>
</evidence>
<dbReference type="Gene3D" id="2.40.30.10">
    <property type="entry name" value="Translation factors"/>
    <property type="match status" value="1"/>
</dbReference>
<keyword evidence="1" id="KW-1133">Transmembrane helix</keyword>
<dbReference type="Gene3D" id="3.40.50.620">
    <property type="entry name" value="HUPs"/>
    <property type="match status" value="1"/>
</dbReference>
<dbReference type="SUPFAM" id="SSF52402">
    <property type="entry name" value="Adenine nucleotide alpha hydrolases-like"/>
    <property type="match status" value="1"/>
</dbReference>
<keyword evidence="1" id="KW-0812">Transmembrane</keyword>
<reference evidence="2 3" key="1">
    <citation type="journal article" date="2019" name="Genome Biol. Evol.">
        <title>Nanopore Sequencing Significantly Improves Genome Assembly of the Protozoan Parasite Trypanosoma cruzi.</title>
        <authorList>
            <person name="Diaz-Viraque F."/>
            <person name="Pita S."/>
            <person name="Greif G."/>
            <person name="de Souza R.C.M."/>
            <person name="Iraola G."/>
            <person name="Robello C."/>
        </authorList>
    </citation>
    <scope>NUCLEOTIDE SEQUENCE [LARGE SCALE GENOMIC DNA]</scope>
    <source>
        <strain evidence="2 3">Berenice</strain>
    </source>
</reference>
<keyword evidence="1" id="KW-0472">Membrane</keyword>
<evidence type="ECO:0000313" key="2">
    <source>
        <dbReference type="EMBL" id="KAF5225906.1"/>
    </source>
</evidence>
<dbReference type="Proteomes" id="UP000583944">
    <property type="component" value="Unassembled WGS sequence"/>
</dbReference>
<evidence type="ECO:0000313" key="3">
    <source>
        <dbReference type="Proteomes" id="UP000583944"/>
    </source>
</evidence>
<dbReference type="PANTHER" id="PTHR11933:SF5">
    <property type="entry name" value="MITOCHONDRIAL TRNA-SPECIFIC 2-THIOURIDYLASE 1"/>
    <property type="match status" value="1"/>
</dbReference>
<dbReference type="PANTHER" id="PTHR11933">
    <property type="entry name" value="TRNA 5-METHYLAMINOMETHYL-2-THIOURIDYLATE -METHYLTRANSFERASE"/>
    <property type="match status" value="1"/>
</dbReference>
<organism evidence="2 3">
    <name type="scientific">Trypanosoma cruzi</name>
    <dbReference type="NCBI Taxonomy" id="5693"/>
    <lineage>
        <taxon>Eukaryota</taxon>
        <taxon>Discoba</taxon>
        <taxon>Euglenozoa</taxon>
        <taxon>Kinetoplastea</taxon>
        <taxon>Metakinetoplastina</taxon>
        <taxon>Trypanosomatida</taxon>
        <taxon>Trypanosomatidae</taxon>
        <taxon>Trypanosoma</taxon>
        <taxon>Schizotrypanum</taxon>
    </lineage>
</organism>
<sequence length="584" mass="64725">MCFPCCLFMVCVHVCLLPFPLLFFSFFFFFFLWSSAKCRCSGAAGHRGHWVGVCHRRNGRQGGMSCKAVRVAIALSGGVDSAVAALFLRRCVPHWGDVEALWRLERPLALCEVVEALEQQRPLSEVVALAPATGNSHDPAAAVNYFPLFMKNWDDAFESDGVGRSWCEAAQEDYNDATDVARALGLLHIREVLPLHNYSACYVEKCFQPMLDAYARGATLNVDVLCNEEVKFLALLDALLTAGRAAYLATGHYARTVHFPLLSCENAAPTSLRVIARPFSARNDLNDQTVFLSRLSKRQTLRAIFPLGHVFERKSDVRAVAEHFGMKRISTKKTSTGLCFVGEHYRRAGRGGSCAGGFRSFLEEYMAPNCTALQKLTAAGQQTTFINAENGDVVEASGLALHGDDDGVLLPAYSLTIGQLVRGKSEDGKMMRYYVQGKKLFSFRENCNKGDNEDDDGGYVRHLHTVWLVDRWDHPLLYGKVAKIYDVKLSVHPQWLGNREGSVRLHCRCCARHQEPLRPALICFDWSDVSEKNGCIRVATATVLFEEPVRALTPGQALVAYISFSKEGAEDAAGWFVVASGWIA</sequence>
<name>A0A7J6YHP4_TRYCR</name>
<dbReference type="Pfam" id="PF03054">
    <property type="entry name" value="tRNA_Me_trans"/>
    <property type="match status" value="1"/>
</dbReference>
<protein>
    <recommendedName>
        <fullName evidence="4">tRNA-methyl transferase</fullName>
    </recommendedName>
</protein>
<dbReference type="AlphaFoldDB" id="A0A7J6YHP4"/>
<accession>A0A7J6YHP4</accession>
<proteinExistence type="predicted"/>
<dbReference type="GO" id="GO:0002143">
    <property type="term" value="P:tRNA wobble position uridine thiolation"/>
    <property type="evidence" value="ECO:0007669"/>
    <property type="project" value="TreeGrafter"/>
</dbReference>
<dbReference type="InterPro" id="IPR014729">
    <property type="entry name" value="Rossmann-like_a/b/a_fold"/>
</dbReference>